<organism evidence="1 2">
    <name type="scientific">Providencia rustigianii DSM 4541</name>
    <dbReference type="NCBI Taxonomy" id="500637"/>
    <lineage>
        <taxon>Bacteria</taxon>
        <taxon>Pseudomonadati</taxon>
        <taxon>Pseudomonadota</taxon>
        <taxon>Gammaproteobacteria</taxon>
        <taxon>Enterobacterales</taxon>
        <taxon>Morganellaceae</taxon>
        <taxon>Providencia</taxon>
    </lineage>
</organism>
<dbReference type="HOGENOM" id="CLU_2957043_0_0_6"/>
<gene>
    <name evidence="1" type="ORF">PROVRUST_07771</name>
</gene>
<dbReference type="STRING" id="500637.PROVRUST_07771"/>
<dbReference type="Proteomes" id="UP000005512">
    <property type="component" value="Unassembled WGS sequence"/>
</dbReference>
<proteinExistence type="predicted"/>
<accession>D1P6A6</accession>
<keyword evidence="2" id="KW-1185">Reference proteome</keyword>
<dbReference type="EMBL" id="ABXV02000042">
    <property type="protein sequence ID" value="EFB71228.1"/>
    <property type="molecule type" value="Genomic_DNA"/>
</dbReference>
<sequence>MLKLSYNQSAYNSLFAPDTPNCQSLTRYNAANYFEYHHKTAMIIGKNENLRLSDSREKI</sequence>
<dbReference type="AlphaFoldDB" id="D1P6A6"/>
<reference evidence="1" key="1">
    <citation type="submission" date="2009-12" db="EMBL/GenBank/DDBJ databases">
        <authorList>
            <person name="Weinstock G."/>
            <person name="Sodergren E."/>
            <person name="Clifton S."/>
            <person name="Fulton L."/>
            <person name="Fulton B."/>
            <person name="Courtney L."/>
            <person name="Fronick C."/>
            <person name="Harrison M."/>
            <person name="Strong C."/>
            <person name="Farmer C."/>
            <person name="Delahaunty K."/>
            <person name="Markovic C."/>
            <person name="Hall O."/>
            <person name="Minx P."/>
            <person name="Tomlinson C."/>
            <person name="Mitreva M."/>
            <person name="Nelson J."/>
            <person name="Hou S."/>
            <person name="Wollam A."/>
            <person name="Pepin K.H."/>
            <person name="Johnson M."/>
            <person name="Bhonagiri V."/>
            <person name="Nash W.E."/>
            <person name="Warren W."/>
            <person name="Chinwalla A."/>
            <person name="Mardis E.R."/>
            <person name="Wilson R.K."/>
        </authorList>
    </citation>
    <scope>NUCLEOTIDE SEQUENCE [LARGE SCALE GENOMIC DNA]</scope>
    <source>
        <strain evidence="1">DSM 4541</strain>
    </source>
</reference>
<evidence type="ECO:0000313" key="1">
    <source>
        <dbReference type="EMBL" id="EFB71228.1"/>
    </source>
</evidence>
<name>D1P6A6_9GAMM</name>
<evidence type="ECO:0000313" key="2">
    <source>
        <dbReference type="Proteomes" id="UP000005512"/>
    </source>
</evidence>
<comment type="caution">
    <text evidence="1">The sequence shown here is derived from an EMBL/GenBank/DDBJ whole genome shotgun (WGS) entry which is preliminary data.</text>
</comment>
<protein>
    <submittedName>
        <fullName evidence="1">Uncharacterized protein</fullName>
    </submittedName>
</protein>